<dbReference type="KEGG" id="vg:2979061"/>
<sequence>MKMMAFHYLQVKNFHRTIHHRLYQTLNLNLLIINFYNHHHLFLL</sequence>
<reference evidence="1 2" key="1">
    <citation type="journal article" date="2004" name="J. Virol.">
        <title>Complete genome sequence of lymphocystis disease virus isolated from China.</title>
        <authorList>
            <person name="Zhang Q.Y."/>
            <person name="Xiao F."/>
            <person name="Xie J."/>
            <person name="Li Z.Q."/>
            <person name="Gui J.F."/>
        </authorList>
    </citation>
    <scope>NUCLEOTIDE SEQUENCE [LARGE SCALE GENOMIC DNA]</scope>
</reference>
<protein>
    <submittedName>
        <fullName evidence="1">Uncharacterized protein</fullName>
    </submittedName>
</protein>
<dbReference type="EMBL" id="AY380826">
    <property type="protein sequence ID" value="AAU11011.1"/>
    <property type="molecule type" value="Genomic_DNA"/>
</dbReference>
<dbReference type="GeneID" id="2979061"/>
<name>Q677U6_9VIRU</name>
<evidence type="ECO:0000313" key="2">
    <source>
        <dbReference type="Proteomes" id="UP000106699"/>
    </source>
</evidence>
<dbReference type="Proteomes" id="UP000106699">
    <property type="component" value="Segment"/>
</dbReference>
<keyword evidence="2" id="KW-1185">Reference proteome</keyword>
<proteinExistence type="predicted"/>
<evidence type="ECO:0000313" key="1">
    <source>
        <dbReference type="EMBL" id="AAU11011.1"/>
    </source>
</evidence>
<accession>Q677U6</accession>
<organism evidence="1 2">
    <name type="scientific">lymphocystis disease virus-China</name>
    <dbReference type="NCBI Taxonomy" id="256729"/>
    <lineage>
        <taxon>Viruses</taxon>
        <taxon>Varidnaviria</taxon>
        <taxon>Bamfordvirae</taxon>
        <taxon>Nucleocytoviricota</taxon>
        <taxon>Megaviricetes</taxon>
        <taxon>Pimascovirales</taxon>
        <taxon>Pimascovirales incertae sedis</taxon>
        <taxon>Iridoviridae</taxon>
        <taxon>Alphairidovirinae</taxon>
        <taxon>Lymphocystivirus</taxon>
        <taxon>Lymphocystivirus paralichthys1</taxon>
        <taxon>Lymphocystis disease virus 2</taxon>
    </lineage>
</organism>
<dbReference type="RefSeq" id="YP_073672.1">
    <property type="nucleotide sequence ID" value="NC_005902.1"/>
</dbReference>